<dbReference type="CDD" id="cd14549">
    <property type="entry name" value="R5-PTPc-1"/>
    <property type="match status" value="1"/>
</dbReference>
<comment type="catalytic activity">
    <reaction evidence="6">
        <text>O-phospho-L-tyrosyl-[protein] + H2O = L-tyrosyl-[protein] + phosphate</text>
        <dbReference type="Rhea" id="RHEA:10684"/>
        <dbReference type="Rhea" id="RHEA-COMP:10136"/>
        <dbReference type="Rhea" id="RHEA-COMP:20101"/>
        <dbReference type="ChEBI" id="CHEBI:15377"/>
        <dbReference type="ChEBI" id="CHEBI:43474"/>
        <dbReference type="ChEBI" id="CHEBI:46858"/>
        <dbReference type="ChEBI" id="CHEBI:61978"/>
        <dbReference type="EC" id="3.1.3.48"/>
    </reaction>
</comment>
<dbReference type="FunFam" id="3.90.190.10:FF:000013">
    <property type="entry name" value="receptor-type tyrosine-protein phosphatase zeta isoform X1"/>
    <property type="match status" value="1"/>
</dbReference>
<evidence type="ECO:0000256" key="3">
    <source>
        <dbReference type="ARBA" id="ARBA00022801"/>
    </source>
</evidence>
<evidence type="ECO:0000313" key="13">
    <source>
        <dbReference type="EMBL" id="CEK78258.1"/>
    </source>
</evidence>
<dbReference type="InterPro" id="IPR050348">
    <property type="entry name" value="Protein-Tyr_Phosphatase"/>
</dbReference>
<evidence type="ECO:0000256" key="6">
    <source>
        <dbReference type="ARBA" id="ARBA00051722"/>
    </source>
</evidence>
<dbReference type="SUPFAM" id="SSF52799">
    <property type="entry name" value="(Phosphotyrosine protein) phosphatases II"/>
    <property type="match status" value="2"/>
</dbReference>
<dbReference type="SMART" id="SM00060">
    <property type="entry name" value="FN3"/>
    <property type="match status" value="1"/>
</dbReference>
<dbReference type="SUPFAM" id="SSF49265">
    <property type="entry name" value="Fibronectin type III"/>
    <property type="match status" value="1"/>
</dbReference>
<dbReference type="InterPro" id="IPR036116">
    <property type="entry name" value="FN3_sf"/>
</dbReference>
<feature type="region of interest" description="Disordered" evidence="7">
    <location>
        <begin position="896"/>
        <end position="918"/>
    </location>
</feature>
<feature type="domain" description="Tyrosine specific protein phosphatases" evidence="10">
    <location>
        <begin position="458"/>
        <end position="529"/>
    </location>
</feature>
<keyword evidence="2" id="KW-0732">Signal</keyword>
<dbReference type="PANTHER" id="PTHR19134:SF540">
    <property type="entry name" value="TYROSINE-PROTEIN PHOSPHATASE 99A"/>
    <property type="match status" value="1"/>
</dbReference>
<evidence type="ECO:0000256" key="2">
    <source>
        <dbReference type="ARBA" id="ARBA00022729"/>
    </source>
</evidence>
<evidence type="ECO:0000259" key="9">
    <source>
        <dbReference type="PROSITE" id="PS50055"/>
    </source>
</evidence>
<evidence type="ECO:0000259" key="10">
    <source>
        <dbReference type="PROSITE" id="PS50056"/>
    </source>
</evidence>
<feature type="domain" description="Fibronectin type-III" evidence="11">
    <location>
        <begin position="62"/>
        <end position="159"/>
    </location>
</feature>
<protein>
    <submittedName>
        <fullName evidence="13">Uncharacterized protein</fullName>
    </submittedName>
</protein>
<feature type="domain" description="Tyrosine-protein phosphatase" evidence="9">
    <location>
        <begin position="577"/>
        <end position="838"/>
    </location>
</feature>
<reference evidence="13" key="1">
    <citation type="submission" date="2014-12" db="EMBL/GenBank/DDBJ databases">
        <title>Insight into the proteome of Arion vulgaris.</title>
        <authorList>
            <person name="Aradska J."/>
            <person name="Bulat T."/>
            <person name="Smidak R."/>
            <person name="Sarate P."/>
            <person name="Gangsoo J."/>
            <person name="Sialana F."/>
            <person name="Bilban M."/>
            <person name="Lubec G."/>
        </authorList>
    </citation>
    <scope>NUCLEOTIDE SEQUENCE</scope>
    <source>
        <tissue evidence="13">Skin</tissue>
    </source>
</reference>
<evidence type="ECO:0000256" key="1">
    <source>
        <dbReference type="ARBA" id="ARBA00004167"/>
    </source>
</evidence>
<gene>
    <name evidence="13" type="primary">ORF109177</name>
    <name evidence="12" type="synonym">ORF109172</name>
</gene>
<dbReference type="PROSITE" id="PS50056">
    <property type="entry name" value="TYR_PHOSPHATASE_2"/>
    <property type="match status" value="1"/>
</dbReference>
<evidence type="ECO:0000259" key="11">
    <source>
        <dbReference type="PROSITE" id="PS50853"/>
    </source>
</evidence>
<proteinExistence type="predicted"/>
<keyword evidence="8" id="KW-1133">Transmembrane helix</keyword>
<dbReference type="GO" id="GO:0016020">
    <property type="term" value="C:membrane"/>
    <property type="evidence" value="ECO:0007669"/>
    <property type="project" value="UniProtKB-SubCell"/>
</dbReference>
<dbReference type="Gene3D" id="3.90.190.10">
    <property type="entry name" value="Protein tyrosine phosphatase superfamily"/>
    <property type="match status" value="2"/>
</dbReference>
<dbReference type="SMART" id="SM00194">
    <property type="entry name" value="PTPc"/>
    <property type="match status" value="2"/>
</dbReference>
<evidence type="ECO:0000256" key="4">
    <source>
        <dbReference type="ARBA" id="ARBA00022912"/>
    </source>
</evidence>
<dbReference type="InterPro" id="IPR000242">
    <property type="entry name" value="PTP_cat"/>
</dbReference>
<evidence type="ECO:0000256" key="5">
    <source>
        <dbReference type="ARBA" id="ARBA00023136"/>
    </source>
</evidence>
<comment type="subcellular location">
    <subcellularLocation>
        <location evidence="1">Membrane</location>
        <topology evidence="1">Single-pass membrane protein</topology>
    </subcellularLocation>
</comment>
<dbReference type="Pfam" id="PF00102">
    <property type="entry name" value="Y_phosphatase"/>
    <property type="match status" value="2"/>
</dbReference>
<dbReference type="EMBL" id="HACG01031392">
    <property type="protein sequence ID" value="CEK78257.1"/>
    <property type="molecule type" value="Transcribed_RNA"/>
</dbReference>
<keyword evidence="5 8" id="KW-0472">Membrane</keyword>
<evidence type="ECO:0000256" key="8">
    <source>
        <dbReference type="SAM" id="Phobius"/>
    </source>
</evidence>
<dbReference type="SMART" id="SM00404">
    <property type="entry name" value="PTPc_motif"/>
    <property type="match status" value="2"/>
</dbReference>
<dbReference type="InterPro" id="IPR003961">
    <property type="entry name" value="FN3_dom"/>
</dbReference>
<dbReference type="InterPro" id="IPR029021">
    <property type="entry name" value="Prot-tyrosine_phosphatase-like"/>
</dbReference>
<organism evidence="13">
    <name type="scientific">Arion vulgaris</name>
    <dbReference type="NCBI Taxonomy" id="1028688"/>
    <lineage>
        <taxon>Eukaryota</taxon>
        <taxon>Metazoa</taxon>
        <taxon>Spiralia</taxon>
        <taxon>Lophotrochozoa</taxon>
        <taxon>Mollusca</taxon>
        <taxon>Gastropoda</taxon>
        <taxon>Heterobranchia</taxon>
        <taxon>Euthyneura</taxon>
        <taxon>Panpulmonata</taxon>
        <taxon>Eupulmonata</taxon>
        <taxon>Stylommatophora</taxon>
        <taxon>Helicina</taxon>
        <taxon>Arionoidea</taxon>
        <taxon>Arionidae</taxon>
        <taxon>Arion</taxon>
    </lineage>
</organism>
<feature type="domain" description="Tyrosine-protein phosphatase" evidence="9">
    <location>
        <begin position="271"/>
        <end position="538"/>
    </location>
</feature>
<keyword evidence="3" id="KW-0378">Hydrolase</keyword>
<feature type="transmembrane region" description="Helical" evidence="8">
    <location>
        <begin position="186"/>
        <end position="210"/>
    </location>
</feature>
<dbReference type="InterPro" id="IPR013783">
    <property type="entry name" value="Ig-like_fold"/>
</dbReference>
<name>A0A0B7ABU4_9EUPU</name>
<dbReference type="InterPro" id="IPR000387">
    <property type="entry name" value="Tyr_Pase_dom"/>
</dbReference>
<dbReference type="PRINTS" id="PR00700">
    <property type="entry name" value="PRTYPHPHTASE"/>
</dbReference>
<keyword evidence="8" id="KW-0812">Transmembrane</keyword>
<dbReference type="PANTHER" id="PTHR19134">
    <property type="entry name" value="RECEPTOR-TYPE TYROSINE-PROTEIN PHOSPHATASE"/>
    <property type="match status" value="1"/>
</dbReference>
<sequence>MHEEKVESRYITGHLISTMTTFISDLLPYTAYKVQVAAFTHAGRGEFSEQFPALTDVTAPGPPRNLNVTKTGPTSVHLSWEPPNVFYKTIDEYLIEGYDHRDIGIHEFVYGKTNKYNLTNLITNSRYHLKVAAVTNAIFSSHKWVGDFTDTFMFTLGDYDESNKVIWDVAGNVDNRPAQTGVHPGIIAGIVCGILILALVTALAVGYRFYTCRKCYQAAYLYLAVPSNGQSVQTAIITVEEPSEEKQYSDIDVADFIPHVKHMHMDGEIGFSQEFDEINRTSFIDKYPCDSSDVLDNRSKNRYINIVAYDHSRVVLKTELGRLRQSDYINANYVDGYRKPKAYIATQGPLPQTFPDFWRMVWEQNSNVIVMITNLMEKGRRKCDQYWPNDGAETYGHMSVKLITTVQRAHYTVRVFSVRNMKVKKRHSMKGVAERTVYHYHYTQWPDHGVPDYSLPVLSFVQKSAAQSGPDNGPIIVHCSAGVGRTGTYILIDSMIAQIRDQRTINIPGFTQHIRRQRNFLVQTEDQYIFIHEVLVEYLLGNGTTEVMEDHMMEHLLDLYQPARGVILQSITDNILLARQYQQITEYTPSELDLSAALKPVNQQKNRDGSIIPVNLKRVLLPARPGIDGSDYINATYLQGYKKSAEFIVTQHPSEETMEDFWRMVWDKNSPVIVVLSPIDDVEYKEFWPPKGSSIDVDSGNFRLVMKDEPIPNDDLGIVTSEFILDSIQYDYTLMTRILCVKAWPESCVELQTHKVLDAVVAAHGFLNSIECGPIIVMDRFGGVEAGTFCALWTLRDQLLSERCADFYQVCKLYHYKRPGIFRSQDNYLLLHRAMAALCKHLESISAGKHRFNQHQNFNEYLNFPSYHDHKYSRHHLSRMMTKTMCSDDERSAYQLRTHRRRSSDMETSISLSEENSV</sequence>
<dbReference type="InterPro" id="IPR003595">
    <property type="entry name" value="Tyr_Pase_cat"/>
</dbReference>
<dbReference type="InterPro" id="IPR016130">
    <property type="entry name" value="Tyr_Pase_AS"/>
</dbReference>
<feature type="compositionally biased region" description="Polar residues" evidence="7">
    <location>
        <begin position="906"/>
        <end position="918"/>
    </location>
</feature>
<dbReference type="CDD" id="cd00063">
    <property type="entry name" value="FN3"/>
    <property type="match status" value="2"/>
</dbReference>
<dbReference type="PROSITE" id="PS50055">
    <property type="entry name" value="TYR_PHOSPHATASE_PTP"/>
    <property type="match status" value="2"/>
</dbReference>
<feature type="domain" description="Fibronectin type-III" evidence="11">
    <location>
        <begin position="1"/>
        <end position="58"/>
    </location>
</feature>
<dbReference type="AlphaFoldDB" id="A0A0B7ABU4"/>
<dbReference type="EMBL" id="HACG01031393">
    <property type="protein sequence ID" value="CEK78258.1"/>
    <property type="molecule type" value="Transcribed_RNA"/>
</dbReference>
<dbReference type="PROSITE" id="PS00383">
    <property type="entry name" value="TYR_PHOSPHATASE_1"/>
    <property type="match status" value="1"/>
</dbReference>
<dbReference type="FunFam" id="3.90.190.10:FF:000068">
    <property type="entry name" value="receptor-type tyrosine-protein phosphatase zeta"/>
    <property type="match status" value="1"/>
</dbReference>
<dbReference type="PROSITE" id="PS50853">
    <property type="entry name" value="FN3"/>
    <property type="match status" value="2"/>
</dbReference>
<dbReference type="Gene3D" id="2.60.40.10">
    <property type="entry name" value="Immunoglobulins"/>
    <property type="match status" value="2"/>
</dbReference>
<dbReference type="GO" id="GO:0004725">
    <property type="term" value="F:protein tyrosine phosphatase activity"/>
    <property type="evidence" value="ECO:0007669"/>
    <property type="project" value="UniProtKB-EC"/>
</dbReference>
<accession>A0A0B7ABU4</accession>
<keyword evidence="4" id="KW-0904">Protein phosphatase</keyword>
<dbReference type="Pfam" id="PF00041">
    <property type="entry name" value="fn3"/>
    <property type="match status" value="1"/>
</dbReference>
<evidence type="ECO:0000313" key="12">
    <source>
        <dbReference type="EMBL" id="CEK78257.1"/>
    </source>
</evidence>
<evidence type="ECO:0000256" key="7">
    <source>
        <dbReference type="SAM" id="MobiDB-lite"/>
    </source>
</evidence>